<accession>A0AAE1HIA4</accession>
<dbReference type="GO" id="GO:0044545">
    <property type="term" value="C:NSL complex"/>
    <property type="evidence" value="ECO:0007669"/>
    <property type="project" value="TreeGrafter"/>
</dbReference>
<comment type="caution">
    <text evidence="5">The sequence shown here is derived from an EMBL/GenBank/DDBJ whole genome shotgun (WGS) entry which is preliminary data.</text>
</comment>
<evidence type="ECO:0000256" key="2">
    <source>
        <dbReference type="ARBA" id="ARBA00022737"/>
    </source>
</evidence>
<protein>
    <submittedName>
        <fullName evidence="5">PHD finger protein 20-like protein 1</fullName>
    </submittedName>
</protein>
<evidence type="ECO:0000256" key="1">
    <source>
        <dbReference type="ARBA" id="ARBA00004123"/>
    </source>
</evidence>
<evidence type="ECO:0000256" key="4">
    <source>
        <dbReference type="SAM" id="MobiDB-lite"/>
    </source>
</evidence>
<feature type="region of interest" description="Disordered" evidence="4">
    <location>
        <begin position="1"/>
        <end position="47"/>
    </location>
</feature>
<organism evidence="5 6">
    <name type="scientific">Frankliniella fusca</name>
    <dbReference type="NCBI Taxonomy" id="407009"/>
    <lineage>
        <taxon>Eukaryota</taxon>
        <taxon>Metazoa</taxon>
        <taxon>Ecdysozoa</taxon>
        <taxon>Arthropoda</taxon>
        <taxon>Hexapoda</taxon>
        <taxon>Insecta</taxon>
        <taxon>Pterygota</taxon>
        <taxon>Neoptera</taxon>
        <taxon>Paraneoptera</taxon>
        <taxon>Thysanoptera</taxon>
        <taxon>Terebrantia</taxon>
        <taxon>Thripoidea</taxon>
        <taxon>Thripidae</taxon>
        <taxon>Frankliniella</taxon>
    </lineage>
</organism>
<name>A0AAE1HIA4_9NEOP</name>
<dbReference type="SUPFAM" id="SSF63748">
    <property type="entry name" value="Tudor/PWWP/MBT"/>
    <property type="match status" value="1"/>
</dbReference>
<dbReference type="EMBL" id="JAHWGI010001033">
    <property type="protein sequence ID" value="KAK3921181.1"/>
    <property type="molecule type" value="Genomic_DNA"/>
</dbReference>
<reference evidence="5" key="2">
    <citation type="journal article" date="2023" name="BMC Genomics">
        <title>Pest status, molecular evolution, and epigenetic factors derived from the genome assembly of Frankliniella fusca, a thysanopteran phytovirus vector.</title>
        <authorList>
            <person name="Catto M.A."/>
            <person name="Labadie P.E."/>
            <person name="Jacobson A.L."/>
            <person name="Kennedy G.G."/>
            <person name="Srinivasan R."/>
            <person name="Hunt B.G."/>
        </authorList>
    </citation>
    <scope>NUCLEOTIDE SEQUENCE</scope>
    <source>
        <strain evidence="5">PL_HMW_Pooled</strain>
    </source>
</reference>
<dbReference type="PANTHER" id="PTHR15856">
    <property type="entry name" value="PHD FINGER PROTEIN 20-RELATED"/>
    <property type="match status" value="1"/>
</dbReference>
<keyword evidence="3" id="KW-0539">Nucleus</keyword>
<evidence type="ECO:0000256" key="3">
    <source>
        <dbReference type="ARBA" id="ARBA00023242"/>
    </source>
</evidence>
<dbReference type="GO" id="GO:0005634">
    <property type="term" value="C:nucleus"/>
    <property type="evidence" value="ECO:0007669"/>
    <property type="project" value="UniProtKB-SubCell"/>
</dbReference>
<evidence type="ECO:0000313" key="5">
    <source>
        <dbReference type="EMBL" id="KAK3921181.1"/>
    </source>
</evidence>
<dbReference type="CDD" id="cd20104">
    <property type="entry name" value="MBT_PHF20L1-like"/>
    <property type="match status" value="1"/>
</dbReference>
<comment type="subcellular location">
    <subcellularLocation>
        <location evidence="1">Nucleus</location>
    </subcellularLocation>
</comment>
<dbReference type="AlphaFoldDB" id="A0AAE1HIA4"/>
<keyword evidence="2" id="KW-0677">Repeat</keyword>
<evidence type="ECO:0000313" key="6">
    <source>
        <dbReference type="Proteomes" id="UP001219518"/>
    </source>
</evidence>
<dbReference type="GO" id="GO:0006357">
    <property type="term" value="P:regulation of transcription by RNA polymerase II"/>
    <property type="evidence" value="ECO:0007669"/>
    <property type="project" value="TreeGrafter"/>
</dbReference>
<reference evidence="5" key="1">
    <citation type="submission" date="2021-07" db="EMBL/GenBank/DDBJ databases">
        <authorList>
            <person name="Catto M.A."/>
            <person name="Jacobson A."/>
            <person name="Kennedy G."/>
            <person name="Labadie P."/>
            <person name="Hunt B.G."/>
            <person name="Srinivasan R."/>
        </authorList>
    </citation>
    <scope>NUCLEOTIDE SEQUENCE</scope>
    <source>
        <strain evidence="5">PL_HMW_Pooled</strain>
        <tissue evidence="5">Head</tissue>
    </source>
</reference>
<sequence>MNSSSLNGGMRDQPRNSGPLTPNRKKSMNGSTPSNGKKHRVSPAGQSYAVGSRVEAKDFSGHWNPATVSEVDWDEREILIHFDKYEEWMPMDSQRVRPFKEPEIYYLEDVD</sequence>
<dbReference type="InterPro" id="IPR043449">
    <property type="entry name" value="PHF20-like"/>
</dbReference>
<dbReference type="Gene3D" id="2.30.30.140">
    <property type="match status" value="1"/>
</dbReference>
<dbReference type="Proteomes" id="UP001219518">
    <property type="component" value="Unassembled WGS sequence"/>
</dbReference>
<proteinExistence type="predicted"/>
<gene>
    <name evidence="5" type="ORF">KUF71_010396</name>
</gene>
<keyword evidence="6" id="KW-1185">Reference proteome</keyword>
<dbReference type="PANTHER" id="PTHR15856:SF51">
    <property type="entry name" value="MBD-R2"/>
    <property type="match status" value="1"/>
</dbReference>